<dbReference type="NCBIfam" id="TIGR00254">
    <property type="entry name" value="GGDEF"/>
    <property type="match status" value="1"/>
</dbReference>
<dbReference type="CDD" id="cd01948">
    <property type="entry name" value="EAL"/>
    <property type="match status" value="1"/>
</dbReference>
<reference evidence="3 4" key="1">
    <citation type="submission" date="2019-02" db="EMBL/GenBank/DDBJ databases">
        <title>Hansschlegelia quercus sp. nov., a novel methylotrophic bacterium from buds of oak (Quercus robur L.).</title>
        <authorList>
            <person name="Agafonova N.V."/>
            <person name="Kaparullina E.N."/>
            <person name="Grouzdev D.S."/>
            <person name="Doronina N.V."/>
        </authorList>
    </citation>
    <scope>NUCLEOTIDE SEQUENCE [LARGE SCALE GENOMIC DNA]</scope>
    <source>
        <strain evidence="3 4">Dub</strain>
    </source>
</reference>
<sequence>MSLTASIDYSHDVEDVALAALLKLSRGVAVIGHDDRLLLKNPGFDALFGAGLTGPAVLSMIGLRARPAEDSGPFQVLLDDGRTASVEVARVPQGWLITAEDVSAALVERERAAGEARVDILTGLGNRLMFQEAMNAALDGKDTRFAVLMLDLDRFKAVNDGLGHPVGDALLVKIAQRLRGALSPDDVAARLGGDEFGVIQVGQSQPQAAAALAERLVDLLGRAYIVDGHLINIGASVGVALAPEDGGSYAEIVRSADLALYRAKQGGRSTFRFFESAMDEQMQARRRLEIDLRRALALREFTLFYQPQFNLASRKVTGFEALLRWRSESRGMVPPAEFIPLAEEIGLISPIGEWVIRTACREAAGWADNLSVAVNVSAVQFRSRTLLSTIVSALAESGLAPNRLELEITESVLLEDLGAATSLLNSVREMGVRVSMDDFGTGYSSLSYLRSFPFDKIKIDQSFVRAGDQDPGAAAIVRAIAALGQSLGMTVTAEGVETDDQFANVLAVGCTDVQGYAISRPMPADQIAAFLTSSPRDA</sequence>
<gene>
    <name evidence="3" type="ORF">EYR15_01870</name>
</gene>
<feature type="domain" description="EAL" evidence="1">
    <location>
        <begin position="285"/>
        <end position="535"/>
    </location>
</feature>
<dbReference type="EMBL" id="SIUB01000001">
    <property type="protein sequence ID" value="TBN54925.1"/>
    <property type="molecule type" value="Genomic_DNA"/>
</dbReference>
<evidence type="ECO:0000313" key="4">
    <source>
        <dbReference type="Proteomes" id="UP000291613"/>
    </source>
</evidence>
<dbReference type="InterPro" id="IPR000160">
    <property type="entry name" value="GGDEF_dom"/>
</dbReference>
<dbReference type="OrthoDB" id="9814202at2"/>
<dbReference type="SMART" id="SM00267">
    <property type="entry name" value="GGDEF"/>
    <property type="match status" value="1"/>
</dbReference>
<dbReference type="InterPro" id="IPR001633">
    <property type="entry name" value="EAL_dom"/>
</dbReference>
<dbReference type="SMART" id="SM00052">
    <property type="entry name" value="EAL"/>
    <property type="match status" value="1"/>
</dbReference>
<evidence type="ECO:0000259" key="1">
    <source>
        <dbReference type="PROSITE" id="PS50883"/>
    </source>
</evidence>
<dbReference type="SUPFAM" id="SSF141868">
    <property type="entry name" value="EAL domain-like"/>
    <property type="match status" value="1"/>
</dbReference>
<dbReference type="PROSITE" id="PS50887">
    <property type="entry name" value="GGDEF"/>
    <property type="match status" value="1"/>
</dbReference>
<organism evidence="3 4">
    <name type="scientific">Hansschlegelia quercus</name>
    <dbReference type="NCBI Taxonomy" id="2528245"/>
    <lineage>
        <taxon>Bacteria</taxon>
        <taxon>Pseudomonadati</taxon>
        <taxon>Pseudomonadota</taxon>
        <taxon>Alphaproteobacteria</taxon>
        <taxon>Hyphomicrobiales</taxon>
        <taxon>Methylopilaceae</taxon>
        <taxon>Hansschlegelia</taxon>
    </lineage>
</organism>
<evidence type="ECO:0000259" key="2">
    <source>
        <dbReference type="PROSITE" id="PS50887"/>
    </source>
</evidence>
<dbReference type="RefSeq" id="WP_131001178.1">
    <property type="nucleotide sequence ID" value="NZ_JBHSZR010000002.1"/>
</dbReference>
<dbReference type="PANTHER" id="PTHR44757:SF2">
    <property type="entry name" value="BIOFILM ARCHITECTURE MAINTENANCE PROTEIN MBAA"/>
    <property type="match status" value="1"/>
</dbReference>
<evidence type="ECO:0000313" key="3">
    <source>
        <dbReference type="EMBL" id="TBN54925.1"/>
    </source>
</evidence>
<dbReference type="AlphaFoldDB" id="A0A4Q9GP07"/>
<dbReference type="CDD" id="cd01949">
    <property type="entry name" value="GGDEF"/>
    <property type="match status" value="1"/>
</dbReference>
<dbReference type="FunFam" id="3.20.20.450:FF:000001">
    <property type="entry name" value="Cyclic di-GMP phosphodiesterase yahA"/>
    <property type="match status" value="1"/>
</dbReference>
<dbReference type="Proteomes" id="UP000291613">
    <property type="component" value="Unassembled WGS sequence"/>
</dbReference>
<dbReference type="Pfam" id="PF00563">
    <property type="entry name" value="EAL"/>
    <property type="match status" value="1"/>
</dbReference>
<dbReference type="InterPro" id="IPR029787">
    <property type="entry name" value="Nucleotide_cyclase"/>
</dbReference>
<protein>
    <submittedName>
        <fullName evidence="3">EAL domain-containing protein</fullName>
    </submittedName>
</protein>
<dbReference type="Gene3D" id="3.20.20.450">
    <property type="entry name" value="EAL domain"/>
    <property type="match status" value="1"/>
</dbReference>
<dbReference type="InterPro" id="IPR035919">
    <property type="entry name" value="EAL_sf"/>
</dbReference>
<comment type="caution">
    <text evidence="3">The sequence shown here is derived from an EMBL/GenBank/DDBJ whole genome shotgun (WGS) entry which is preliminary data.</text>
</comment>
<dbReference type="SUPFAM" id="SSF55073">
    <property type="entry name" value="Nucleotide cyclase"/>
    <property type="match status" value="1"/>
</dbReference>
<dbReference type="PANTHER" id="PTHR44757">
    <property type="entry name" value="DIGUANYLATE CYCLASE DGCP"/>
    <property type="match status" value="1"/>
</dbReference>
<feature type="domain" description="GGDEF" evidence="2">
    <location>
        <begin position="143"/>
        <end position="276"/>
    </location>
</feature>
<dbReference type="Gene3D" id="3.30.70.270">
    <property type="match status" value="1"/>
</dbReference>
<accession>A0A4Q9GP07</accession>
<name>A0A4Q9GP07_9HYPH</name>
<dbReference type="Pfam" id="PF00990">
    <property type="entry name" value="GGDEF"/>
    <property type="match status" value="1"/>
</dbReference>
<dbReference type="InterPro" id="IPR043128">
    <property type="entry name" value="Rev_trsase/Diguanyl_cyclase"/>
</dbReference>
<keyword evidence="4" id="KW-1185">Reference proteome</keyword>
<dbReference type="InterPro" id="IPR052155">
    <property type="entry name" value="Biofilm_reg_signaling"/>
</dbReference>
<proteinExistence type="predicted"/>
<dbReference type="PROSITE" id="PS50883">
    <property type="entry name" value="EAL"/>
    <property type="match status" value="1"/>
</dbReference>